<feature type="compositionally biased region" description="Polar residues" evidence="1">
    <location>
        <begin position="152"/>
        <end position="161"/>
    </location>
</feature>
<feature type="region of interest" description="Disordered" evidence="1">
    <location>
        <begin position="33"/>
        <end position="212"/>
    </location>
</feature>
<sequence>MVECHCSDSGDHRTKPLLGPWIWALRVPVVNVSSPSMQGKRSPTPPADVPPSTSSWSQPKRTSKNKSPPSSSGVDKSSGVLVIGSRFGPLSTVEQFTPPSCQPMDISSEPQQQKDKRKRSPPSGRGQSKSPGSDSPQHKVVVIEESDPVFSGSHSDSSQPVLKSHRTVTKKEVWRAVASSSAGSSSVHTSSSGKDSLVSSSASNSQHTQDEH</sequence>
<accession>A0A8N4IBB9</accession>
<evidence type="ECO:0000313" key="3">
    <source>
        <dbReference type="RefSeq" id="XP_029117584.1"/>
    </source>
</evidence>
<name>A0A8N4IBB9_ELAGV</name>
<gene>
    <name evidence="3" type="primary">LOC114913162</name>
</gene>
<feature type="compositionally biased region" description="Low complexity" evidence="1">
    <location>
        <begin position="66"/>
        <end position="80"/>
    </location>
</feature>
<feature type="compositionally biased region" description="Polar residues" evidence="1">
    <location>
        <begin position="51"/>
        <end position="60"/>
    </location>
</feature>
<reference evidence="3" key="1">
    <citation type="submission" date="2025-08" db="UniProtKB">
        <authorList>
            <consortium name="RefSeq"/>
        </authorList>
    </citation>
    <scope>IDENTIFICATION</scope>
</reference>
<organism evidence="2 3">
    <name type="scientific">Elaeis guineensis var. tenera</name>
    <name type="common">Oil palm</name>
    <dbReference type="NCBI Taxonomy" id="51953"/>
    <lineage>
        <taxon>Eukaryota</taxon>
        <taxon>Viridiplantae</taxon>
        <taxon>Streptophyta</taxon>
        <taxon>Embryophyta</taxon>
        <taxon>Tracheophyta</taxon>
        <taxon>Spermatophyta</taxon>
        <taxon>Magnoliopsida</taxon>
        <taxon>Liliopsida</taxon>
        <taxon>Arecaceae</taxon>
        <taxon>Arecoideae</taxon>
        <taxon>Cocoseae</taxon>
        <taxon>Elaeidinae</taxon>
        <taxon>Elaeis</taxon>
    </lineage>
</organism>
<keyword evidence="2" id="KW-1185">Reference proteome</keyword>
<evidence type="ECO:0000313" key="2">
    <source>
        <dbReference type="Proteomes" id="UP000504607"/>
    </source>
</evidence>
<dbReference type="AlphaFoldDB" id="A0A8N4IBB9"/>
<feature type="compositionally biased region" description="Low complexity" evidence="1">
    <location>
        <begin position="176"/>
        <end position="203"/>
    </location>
</feature>
<feature type="compositionally biased region" description="Polar residues" evidence="1">
    <location>
        <begin position="125"/>
        <end position="135"/>
    </location>
</feature>
<dbReference type="Proteomes" id="UP000504607">
    <property type="component" value="Chromosome 2"/>
</dbReference>
<proteinExistence type="predicted"/>
<evidence type="ECO:0000256" key="1">
    <source>
        <dbReference type="SAM" id="MobiDB-lite"/>
    </source>
</evidence>
<protein>
    <submittedName>
        <fullName evidence="3">Uncharacterized protein LOC114913162</fullName>
    </submittedName>
</protein>
<dbReference type="RefSeq" id="XP_029117584.1">
    <property type="nucleotide sequence ID" value="XM_029261751.1"/>
</dbReference>